<gene>
    <name evidence="1" type="ORF">J2S59_000197</name>
</gene>
<evidence type="ECO:0000313" key="2">
    <source>
        <dbReference type="Proteomes" id="UP001240447"/>
    </source>
</evidence>
<evidence type="ECO:0008006" key="3">
    <source>
        <dbReference type="Google" id="ProtNLM"/>
    </source>
</evidence>
<protein>
    <recommendedName>
        <fullName evidence="3">DivIVA domain-containing protein</fullName>
    </recommendedName>
</protein>
<accession>A0ABT9NIZ9</accession>
<name>A0ABT9NIZ9_9ACTN</name>
<dbReference type="RefSeq" id="WP_068125088.1">
    <property type="nucleotide sequence ID" value="NZ_CCXJ01000797.2"/>
</dbReference>
<keyword evidence="2" id="KW-1185">Reference proteome</keyword>
<organism evidence="1 2">
    <name type="scientific">Nocardioides massiliensis</name>
    <dbReference type="NCBI Taxonomy" id="1325935"/>
    <lineage>
        <taxon>Bacteria</taxon>
        <taxon>Bacillati</taxon>
        <taxon>Actinomycetota</taxon>
        <taxon>Actinomycetes</taxon>
        <taxon>Propionibacteriales</taxon>
        <taxon>Nocardioidaceae</taxon>
        <taxon>Nocardioides</taxon>
    </lineage>
</organism>
<sequence length="126" mass="13675">MSEASTYNLGEPAGKVRLLLNDVAAPWVFSDDEIEAFLDMEGDNVKLAAAQAIDTNADDQLLASKVLRTQDVTTDGAKLADSMRRRAAALRAQAADETADDEDSFFFGVVNLEGSLHPERTQYPVL</sequence>
<reference evidence="1 2" key="1">
    <citation type="submission" date="2023-07" db="EMBL/GenBank/DDBJ databases">
        <title>Sequencing the genomes of 1000 actinobacteria strains.</title>
        <authorList>
            <person name="Klenk H.-P."/>
        </authorList>
    </citation>
    <scope>NUCLEOTIDE SEQUENCE [LARGE SCALE GENOMIC DNA]</scope>
    <source>
        <strain evidence="1 2">GD13</strain>
    </source>
</reference>
<proteinExistence type="predicted"/>
<evidence type="ECO:0000313" key="1">
    <source>
        <dbReference type="EMBL" id="MDP9820388.1"/>
    </source>
</evidence>
<comment type="caution">
    <text evidence="1">The sequence shown here is derived from an EMBL/GenBank/DDBJ whole genome shotgun (WGS) entry which is preliminary data.</text>
</comment>
<dbReference type="Proteomes" id="UP001240447">
    <property type="component" value="Unassembled WGS sequence"/>
</dbReference>
<dbReference type="EMBL" id="JAUSQM010000001">
    <property type="protein sequence ID" value="MDP9820388.1"/>
    <property type="molecule type" value="Genomic_DNA"/>
</dbReference>